<evidence type="ECO:0000313" key="1">
    <source>
        <dbReference type="EMBL" id="AIC46952.1"/>
    </source>
</evidence>
<sequence length="577" mass="65765">MNEFESLLNQAAQRMTYASKEAENASLSFMRRTLDEVMGLSYSGILEKISFYASEIRQVLDGIPAEYVILLCRQTFAQKIKLPESISSSSGAILEIIGLVALSRGSENIKPPSEIDIRSAIDKAMGLASSILTLGNILTLERNKGVPAEFDAHKVKGRIESETLGIRGKQYIVIEEYLYEQIFSNPKVANIFFETMNFSYHDFKIVRDAIVELRIEDFQRLEDLVKSFSDRNVQFREELKPKELLINPLRISPGRIADKTLIPSSIVNLILEHFSVDFQTLIPSVAVHQYLKNISPPLFGKLLRIEDEYLELTPSRLGQDTFRDSFEDLLLESDEEQFESYSRARGEITERIASEAISRIFKKSPLLSNFKFTSKESNGEVDLLFEDNARYLIVEVKAGDIERTTNLGKLHLMKRALRETLQGGSRQASKFANFLRSNEIRETPYGKIDWAPDSQSLKIVVSLDNLGTIGTTYRRYLENHVDIDSDVWFLSLHDLLIISVVDISVNDFIAYVGFRTTNPVGRQLEAMEELDIWLKWQQSRESFKPGAFVNTFTDKLDMVFESLTEFPCTPIASSRLY</sequence>
<keyword evidence="2" id="KW-1185">Reference proteome</keyword>
<dbReference type="RefSeq" id="WP_038501651.1">
    <property type="nucleotide sequence ID" value="NZ_CP007490.1"/>
</dbReference>
<dbReference type="EMBL" id="CP007490">
    <property type="protein sequence ID" value="AIC46952.1"/>
    <property type="molecule type" value="Genomic_DNA"/>
</dbReference>
<dbReference type="OrthoDB" id="5177790at2"/>
<evidence type="ECO:0000313" key="2">
    <source>
        <dbReference type="Proteomes" id="UP000067708"/>
    </source>
</evidence>
<proteinExistence type="predicted"/>
<name>A0A060JED8_9MICO</name>
<gene>
    <name evidence="1" type="ORF">Rhola_00001220</name>
</gene>
<dbReference type="STRING" id="529884.Rhola_00001220"/>
<reference evidence="1 2" key="1">
    <citation type="journal article" date="2014" name="Int. J. Syst. Evol. Microbiol.">
        <title>Rhodoluna lacicola gen. nov., sp. nov., a planktonic freshwater bacterium with stream-lined genome.</title>
        <authorList>
            <person name="Hahn M."/>
            <person name="Schmidt J."/>
            <person name="Taipale S.J."/>
            <person name="Doolittle W.F."/>
            <person name="Koll U."/>
        </authorList>
    </citation>
    <scope>NUCLEOTIDE SEQUENCE [LARGE SCALE GENOMIC DNA]</scope>
    <source>
        <strain evidence="1 2">MWH-Ta8</strain>
    </source>
</reference>
<dbReference type="HOGENOM" id="CLU_472406_0_0_11"/>
<dbReference type="Proteomes" id="UP000067708">
    <property type="component" value="Chromosome"/>
</dbReference>
<accession>A0A060JED8</accession>
<organism evidence="1 2">
    <name type="scientific">Rhodoluna lacicola</name>
    <dbReference type="NCBI Taxonomy" id="529884"/>
    <lineage>
        <taxon>Bacteria</taxon>
        <taxon>Bacillati</taxon>
        <taxon>Actinomycetota</taxon>
        <taxon>Actinomycetes</taxon>
        <taxon>Micrococcales</taxon>
        <taxon>Microbacteriaceae</taxon>
        <taxon>Luna cluster</taxon>
        <taxon>Luna-1 subcluster</taxon>
        <taxon>Rhodoluna</taxon>
    </lineage>
</organism>
<dbReference type="KEGG" id="rla:Rhola_00001220"/>
<dbReference type="eggNOG" id="COG3012">
    <property type="taxonomic scope" value="Bacteria"/>
</dbReference>
<dbReference type="AlphaFoldDB" id="A0A060JED8"/>
<protein>
    <submittedName>
        <fullName evidence="1">Uncharacterized protein</fullName>
    </submittedName>
</protein>